<dbReference type="RefSeq" id="WP_319769088.1">
    <property type="nucleotide sequence ID" value="NZ_CP108038.1"/>
</dbReference>
<accession>A0ABZ1R8A3</accession>
<organism evidence="1 2">
    <name type="scientific">Streptomyces bobili</name>
    <dbReference type="NCBI Taxonomy" id="67280"/>
    <lineage>
        <taxon>Bacteria</taxon>
        <taxon>Bacillati</taxon>
        <taxon>Actinomycetota</taxon>
        <taxon>Actinomycetes</taxon>
        <taxon>Kitasatosporales</taxon>
        <taxon>Streptomycetaceae</taxon>
        <taxon>Streptomyces</taxon>
    </lineage>
</organism>
<evidence type="ECO:0000313" key="2">
    <source>
        <dbReference type="Proteomes" id="UP001432071"/>
    </source>
</evidence>
<keyword evidence="2" id="KW-1185">Reference proteome</keyword>
<name>A0ABZ1R8A3_9ACTN</name>
<gene>
    <name evidence="1" type="ORF">OHT53_34895</name>
</gene>
<dbReference type="Proteomes" id="UP001432071">
    <property type="component" value="Chromosome"/>
</dbReference>
<proteinExistence type="predicted"/>
<protein>
    <submittedName>
        <fullName evidence="1">Uncharacterized protein</fullName>
    </submittedName>
</protein>
<sequence>MELLGLFWILLFIGTPCAIGAWLGKRYGQTSYRNKRKRQIETEVLQDVYDADLYEEVIYDLAARRARRR</sequence>
<evidence type="ECO:0000313" key="1">
    <source>
        <dbReference type="EMBL" id="WUN90937.1"/>
    </source>
</evidence>
<reference evidence="1" key="1">
    <citation type="submission" date="2022-10" db="EMBL/GenBank/DDBJ databases">
        <title>The complete genomes of actinobacterial strains from the NBC collection.</title>
        <authorList>
            <person name="Joergensen T.S."/>
            <person name="Alvarez Arevalo M."/>
            <person name="Sterndorff E.B."/>
            <person name="Faurdal D."/>
            <person name="Vuksanovic O."/>
            <person name="Mourched A.-S."/>
            <person name="Charusanti P."/>
            <person name="Shaw S."/>
            <person name="Blin K."/>
            <person name="Weber T."/>
        </authorList>
    </citation>
    <scope>NUCLEOTIDE SEQUENCE</scope>
    <source>
        <strain evidence="1">NBC_00302</strain>
    </source>
</reference>
<dbReference type="EMBL" id="CP108038">
    <property type="protein sequence ID" value="WUN90937.1"/>
    <property type="molecule type" value="Genomic_DNA"/>
</dbReference>
<dbReference type="GeneID" id="93766283"/>